<evidence type="ECO:0000313" key="3">
    <source>
        <dbReference type="Proteomes" id="UP000618943"/>
    </source>
</evidence>
<dbReference type="InterPro" id="IPR052509">
    <property type="entry name" value="Metal_resp_DNA-bind_regulator"/>
</dbReference>
<dbReference type="EMBL" id="JAEOAH010000025">
    <property type="protein sequence ID" value="MBK3496213.1"/>
    <property type="molecule type" value="Genomic_DNA"/>
</dbReference>
<dbReference type="Pfam" id="PF03551">
    <property type="entry name" value="PadR"/>
    <property type="match status" value="1"/>
</dbReference>
<feature type="domain" description="Transcription regulator PadR N-terminal" evidence="1">
    <location>
        <begin position="19"/>
        <end position="90"/>
    </location>
</feature>
<protein>
    <submittedName>
        <fullName evidence="2">Helix-turn-helix transcriptional regulator</fullName>
    </submittedName>
</protein>
<dbReference type="InterPro" id="IPR005149">
    <property type="entry name" value="Tscrpt_reg_PadR_N"/>
</dbReference>
<comment type="caution">
    <text evidence="2">The sequence shown here is derived from an EMBL/GenBank/DDBJ whole genome shotgun (WGS) entry which is preliminary data.</text>
</comment>
<dbReference type="Gene3D" id="1.10.10.10">
    <property type="entry name" value="Winged helix-like DNA-binding domain superfamily/Winged helix DNA-binding domain"/>
    <property type="match status" value="1"/>
</dbReference>
<keyword evidence="3" id="KW-1185">Reference proteome</keyword>
<proteinExistence type="predicted"/>
<evidence type="ECO:0000313" key="2">
    <source>
        <dbReference type="EMBL" id="MBK3496213.1"/>
    </source>
</evidence>
<dbReference type="InterPro" id="IPR036388">
    <property type="entry name" value="WH-like_DNA-bd_sf"/>
</dbReference>
<sequence>MNINEWKSQLKRGILEYCILLLINKQPRYGYEIIHEISQWNIIAAKESTVYPLLRRLQKEDYLESFWKDSLEGLPPRKYYELTDKGEEYLDLMSNEWFDLVAVISELQLREEE</sequence>
<dbReference type="Proteomes" id="UP000618943">
    <property type="component" value="Unassembled WGS sequence"/>
</dbReference>
<gene>
    <name evidence="2" type="ORF">JFL43_15350</name>
</gene>
<dbReference type="SUPFAM" id="SSF46785">
    <property type="entry name" value="Winged helix' DNA-binding domain"/>
    <property type="match status" value="1"/>
</dbReference>
<accession>A0ABS1H9X9</accession>
<dbReference type="PANTHER" id="PTHR33169">
    <property type="entry name" value="PADR-FAMILY TRANSCRIPTIONAL REGULATOR"/>
    <property type="match status" value="1"/>
</dbReference>
<dbReference type="PANTHER" id="PTHR33169:SF14">
    <property type="entry name" value="TRANSCRIPTIONAL REGULATOR RV3488"/>
    <property type="match status" value="1"/>
</dbReference>
<reference evidence="2 3" key="1">
    <citation type="submission" date="2020-12" db="EMBL/GenBank/DDBJ databases">
        <title>YIM B01967 draft genome.</title>
        <authorList>
            <person name="Yan X."/>
        </authorList>
    </citation>
    <scope>NUCLEOTIDE SEQUENCE [LARGE SCALE GENOMIC DNA]</scope>
    <source>
        <strain evidence="2 3">YIM B01967</strain>
    </source>
</reference>
<dbReference type="RefSeq" id="WP_100795766.1">
    <property type="nucleotide sequence ID" value="NZ_JAEOAH010000025.1"/>
</dbReference>
<name>A0ABS1H9X9_9BACL</name>
<dbReference type="InterPro" id="IPR036390">
    <property type="entry name" value="WH_DNA-bd_sf"/>
</dbReference>
<organism evidence="2 3">
    <name type="scientific">Viridibacillus soli</name>
    <dbReference type="NCBI Taxonomy" id="2798301"/>
    <lineage>
        <taxon>Bacteria</taxon>
        <taxon>Bacillati</taxon>
        <taxon>Bacillota</taxon>
        <taxon>Bacilli</taxon>
        <taxon>Bacillales</taxon>
        <taxon>Caryophanaceae</taxon>
        <taxon>Viridibacillus</taxon>
    </lineage>
</organism>
<evidence type="ECO:0000259" key="1">
    <source>
        <dbReference type="Pfam" id="PF03551"/>
    </source>
</evidence>